<organism evidence="2 3">
    <name type="scientific">Dendrobium thyrsiflorum</name>
    <name type="common">Pinecone-like raceme dendrobium</name>
    <name type="synonym">Orchid</name>
    <dbReference type="NCBI Taxonomy" id="117978"/>
    <lineage>
        <taxon>Eukaryota</taxon>
        <taxon>Viridiplantae</taxon>
        <taxon>Streptophyta</taxon>
        <taxon>Embryophyta</taxon>
        <taxon>Tracheophyta</taxon>
        <taxon>Spermatophyta</taxon>
        <taxon>Magnoliopsida</taxon>
        <taxon>Liliopsida</taxon>
        <taxon>Asparagales</taxon>
        <taxon>Orchidaceae</taxon>
        <taxon>Epidendroideae</taxon>
        <taxon>Malaxideae</taxon>
        <taxon>Dendrobiinae</taxon>
        <taxon>Dendrobium</taxon>
    </lineage>
</organism>
<keyword evidence="3" id="KW-1185">Reference proteome</keyword>
<accession>A0ABD0U5J3</accession>
<evidence type="ECO:0000313" key="2">
    <source>
        <dbReference type="EMBL" id="KAL0907539.1"/>
    </source>
</evidence>
<evidence type="ECO:0000313" key="3">
    <source>
        <dbReference type="Proteomes" id="UP001552299"/>
    </source>
</evidence>
<comment type="caution">
    <text evidence="2">The sequence shown here is derived from an EMBL/GenBank/DDBJ whole genome shotgun (WGS) entry which is preliminary data.</text>
</comment>
<proteinExistence type="predicted"/>
<name>A0ABD0U5J3_DENTH</name>
<reference evidence="2 3" key="1">
    <citation type="journal article" date="2024" name="Plant Biotechnol. J.">
        <title>Dendrobium thyrsiflorum genome and its molecular insights into genes involved in important horticultural traits.</title>
        <authorList>
            <person name="Chen B."/>
            <person name="Wang J.Y."/>
            <person name="Zheng P.J."/>
            <person name="Li K.L."/>
            <person name="Liang Y.M."/>
            <person name="Chen X.F."/>
            <person name="Zhang C."/>
            <person name="Zhao X."/>
            <person name="He X."/>
            <person name="Zhang G.Q."/>
            <person name="Liu Z.J."/>
            <person name="Xu Q."/>
        </authorList>
    </citation>
    <scope>NUCLEOTIDE SEQUENCE [LARGE SCALE GENOMIC DNA]</scope>
    <source>
        <strain evidence="2">GZMU011</strain>
    </source>
</reference>
<feature type="compositionally biased region" description="Low complexity" evidence="1">
    <location>
        <begin position="8"/>
        <end position="20"/>
    </location>
</feature>
<dbReference type="Proteomes" id="UP001552299">
    <property type="component" value="Unassembled WGS sequence"/>
</dbReference>
<dbReference type="EMBL" id="JANQDX010000017">
    <property type="protein sequence ID" value="KAL0907539.1"/>
    <property type="molecule type" value="Genomic_DNA"/>
</dbReference>
<dbReference type="AlphaFoldDB" id="A0ABD0U5J3"/>
<sequence length="233" mass="24642">MKKDMIESKQSQKQQQQQQEAEAEAEAEEENRWFQYLEELGQKVMSVAVSSWARVLENQGIKRRLASIGVSIISTATKLRLVKRLTGASARHVLSVGLGENHPKIRRAAIIDVHRASRRRAITAAAATVRRGNEHGKVVSINEADIEEVHAAGAVECELSKGCRRGGTVAGAVSLAGAAVACSAGEEAGVAVGGTVSAGPEPAGPGGRYLKRKRLSAMKREAGGAEWSRAGAG</sequence>
<feature type="region of interest" description="Disordered" evidence="1">
    <location>
        <begin position="1"/>
        <end position="26"/>
    </location>
</feature>
<feature type="region of interest" description="Disordered" evidence="1">
    <location>
        <begin position="194"/>
        <end position="214"/>
    </location>
</feature>
<evidence type="ECO:0000256" key="1">
    <source>
        <dbReference type="SAM" id="MobiDB-lite"/>
    </source>
</evidence>
<protein>
    <submittedName>
        <fullName evidence="2">Uncharacterized protein</fullName>
    </submittedName>
</protein>
<gene>
    <name evidence="2" type="ORF">M5K25_021954</name>
</gene>